<dbReference type="SUPFAM" id="SSF63848">
    <property type="entry name" value="Cell-division inhibitor MinC, C-terminal domain"/>
    <property type="match status" value="1"/>
</dbReference>
<dbReference type="OrthoDB" id="9790810at2"/>
<feature type="domain" description="Septum formation inhibitor MinC C-terminal" evidence="7">
    <location>
        <begin position="196"/>
        <end position="288"/>
    </location>
</feature>
<dbReference type="STRING" id="395961.Cyan7425_1260"/>
<dbReference type="InterPro" id="IPR016098">
    <property type="entry name" value="CAP/MinC_C"/>
</dbReference>
<accession>B8HMM3</accession>
<dbReference type="InterPro" id="IPR036145">
    <property type="entry name" value="MinC_C_sf"/>
</dbReference>
<comment type="subunit">
    <text evidence="4 5">Interacts with MinD and FtsZ.</text>
</comment>
<dbReference type="PANTHER" id="PTHR34108">
    <property type="entry name" value="SEPTUM SITE-DETERMINING PROTEIN MINC"/>
    <property type="match status" value="1"/>
</dbReference>
<evidence type="ECO:0000256" key="5">
    <source>
        <dbReference type="HAMAP-Rule" id="MF_00267"/>
    </source>
</evidence>
<evidence type="ECO:0000256" key="6">
    <source>
        <dbReference type="SAM" id="MobiDB-lite"/>
    </source>
</evidence>
<dbReference type="PANTHER" id="PTHR34108:SF1">
    <property type="entry name" value="SEPTUM SITE-DETERMINING PROTEIN MINC"/>
    <property type="match status" value="1"/>
</dbReference>
<dbReference type="GO" id="GO:0000902">
    <property type="term" value="P:cell morphogenesis"/>
    <property type="evidence" value="ECO:0007669"/>
    <property type="project" value="InterPro"/>
</dbReference>
<gene>
    <name evidence="5" type="primary">minC</name>
    <name evidence="8" type="ordered locus">Cyan7425_1260</name>
</gene>
<evidence type="ECO:0000256" key="2">
    <source>
        <dbReference type="ARBA" id="ARBA00023210"/>
    </source>
</evidence>
<evidence type="ECO:0000256" key="1">
    <source>
        <dbReference type="ARBA" id="ARBA00022618"/>
    </source>
</evidence>
<dbReference type="Gene3D" id="2.160.20.70">
    <property type="match status" value="1"/>
</dbReference>
<reference evidence="8" key="1">
    <citation type="submission" date="2009-01" db="EMBL/GenBank/DDBJ databases">
        <title>Complete sequence of chromosome Cyanothece sp. PCC 7425.</title>
        <authorList>
            <consortium name="US DOE Joint Genome Institute"/>
            <person name="Lucas S."/>
            <person name="Copeland A."/>
            <person name="Lapidus A."/>
            <person name="Glavina del Rio T."/>
            <person name="Dalin E."/>
            <person name="Tice H."/>
            <person name="Bruce D."/>
            <person name="Goodwin L."/>
            <person name="Pitluck S."/>
            <person name="Sims D."/>
            <person name="Meineke L."/>
            <person name="Brettin T."/>
            <person name="Detter J.C."/>
            <person name="Han C."/>
            <person name="Larimer F."/>
            <person name="Land M."/>
            <person name="Hauser L."/>
            <person name="Kyrpides N."/>
            <person name="Ovchinnikova G."/>
            <person name="Liberton M."/>
            <person name="Stoeckel J."/>
            <person name="Banerjee A."/>
            <person name="Singh A."/>
            <person name="Page L."/>
            <person name="Sato H."/>
            <person name="Zhao L."/>
            <person name="Sherman L."/>
            <person name="Pakrasi H."/>
            <person name="Richardson P."/>
        </authorList>
    </citation>
    <scope>NUCLEOTIDE SEQUENCE</scope>
    <source>
        <strain evidence="8">PCC 7425</strain>
    </source>
</reference>
<dbReference type="AlphaFoldDB" id="B8HMM3"/>
<dbReference type="HAMAP" id="MF_00267">
    <property type="entry name" value="MinC"/>
    <property type="match status" value="1"/>
</dbReference>
<feature type="region of interest" description="Disordered" evidence="6">
    <location>
        <begin position="1"/>
        <end position="78"/>
    </location>
</feature>
<comment type="similarity">
    <text evidence="5">Belongs to the MinC family.</text>
</comment>
<organism evidence="8">
    <name type="scientific">Cyanothece sp. (strain PCC 7425 / ATCC 29141)</name>
    <dbReference type="NCBI Taxonomy" id="395961"/>
    <lineage>
        <taxon>Bacteria</taxon>
        <taxon>Bacillati</taxon>
        <taxon>Cyanobacteriota</taxon>
        <taxon>Cyanophyceae</taxon>
        <taxon>Gomontiellales</taxon>
        <taxon>Cyanothecaceae</taxon>
        <taxon>Cyanothece</taxon>
    </lineage>
</organism>
<dbReference type="GO" id="GO:0000917">
    <property type="term" value="P:division septum assembly"/>
    <property type="evidence" value="ECO:0007669"/>
    <property type="project" value="UniProtKB-KW"/>
</dbReference>
<evidence type="ECO:0000313" key="8">
    <source>
        <dbReference type="EMBL" id="ACL43638.1"/>
    </source>
</evidence>
<feature type="compositionally biased region" description="Polar residues" evidence="6">
    <location>
        <begin position="8"/>
        <end position="25"/>
    </location>
</feature>
<dbReference type="KEGG" id="cyn:Cyan7425_1260"/>
<protein>
    <recommendedName>
        <fullName evidence="5">Probable septum site-determining protein MinC</fullName>
    </recommendedName>
</protein>
<dbReference type="NCBIfam" id="TIGR01222">
    <property type="entry name" value="minC"/>
    <property type="match status" value="1"/>
</dbReference>
<dbReference type="InterPro" id="IPR005526">
    <property type="entry name" value="Septum_form_inhib_MinC_C"/>
</dbReference>
<dbReference type="GO" id="GO:1901891">
    <property type="term" value="P:regulation of cell septum assembly"/>
    <property type="evidence" value="ECO:0007669"/>
    <property type="project" value="InterPro"/>
</dbReference>
<dbReference type="eggNOG" id="COG0850">
    <property type="taxonomic scope" value="Bacteria"/>
</dbReference>
<sequence>MSADPGLTTASAQDAASVTPASSDRPSPAEPPLSTIPAAPAPESPSTPASPAADPEQPQPSSETASPEVTPPPGPSWLSLAAETERLRLTLPADGQGDWAGVWQQLQVQLQGGRRFWQAQTGVEIRAGDRLLDQRQLQQLAQLLAEANLQLQRVHTCRRQTAIAAATLGYAVEQSSIVVPLQTLAPNPPLAPPLYLETTVRSGQEIRHAGSVVIIGDLNPGGEVVADGDILIWGRLRGFAHAGARGNTQCRIMALQMEATLLRIADQVARTPEPPNPPYPEVAYITTAGIRLSKAAEFGKIFPTPA</sequence>
<evidence type="ECO:0000259" key="7">
    <source>
        <dbReference type="Pfam" id="PF03775"/>
    </source>
</evidence>
<evidence type="ECO:0000256" key="4">
    <source>
        <dbReference type="ARBA" id="ARBA00046874"/>
    </source>
</evidence>
<dbReference type="EMBL" id="CP001344">
    <property type="protein sequence ID" value="ACL43638.1"/>
    <property type="molecule type" value="Genomic_DNA"/>
</dbReference>
<keyword evidence="2 5" id="KW-0717">Septation</keyword>
<name>B8HMM3_CYAP4</name>
<dbReference type="HOGENOM" id="CLU_048711_0_0_3"/>
<dbReference type="NCBIfam" id="NF001778">
    <property type="entry name" value="PRK00513.2-4"/>
    <property type="match status" value="1"/>
</dbReference>
<proteinExistence type="inferred from homology"/>
<dbReference type="Pfam" id="PF03775">
    <property type="entry name" value="MinC_C"/>
    <property type="match status" value="1"/>
</dbReference>
<keyword evidence="1 5" id="KW-0132">Cell division</keyword>
<dbReference type="InterPro" id="IPR013033">
    <property type="entry name" value="MinC"/>
</dbReference>
<evidence type="ECO:0000256" key="3">
    <source>
        <dbReference type="ARBA" id="ARBA00023306"/>
    </source>
</evidence>
<keyword evidence="3 5" id="KW-0131">Cell cycle</keyword>
<comment type="function">
    <text evidence="5">Cell division inhibitor that blocks the formation of polar Z ring septums. Rapidly oscillates between the poles of the cell to destabilize FtsZ filaments that have formed before they mature into polar Z rings. Prevents FtsZ polymerization.</text>
</comment>